<evidence type="ECO:0000256" key="2">
    <source>
        <dbReference type="ARBA" id="ARBA00007749"/>
    </source>
</evidence>
<protein>
    <submittedName>
        <fullName evidence="7">Putative enzyme</fullName>
    </submittedName>
</protein>
<keyword evidence="5" id="KW-0862">Zinc</keyword>
<evidence type="ECO:0000259" key="6">
    <source>
        <dbReference type="SMART" id="SM00849"/>
    </source>
</evidence>
<dbReference type="PANTHER" id="PTHR42978">
    <property type="entry name" value="QUORUM-QUENCHING LACTONASE YTNP-RELATED-RELATED"/>
    <property type="match status" value="1"/>
</dbReference>
<dbReference type="CDD" id="cd07729">
    <property type="entry name" value="AHL_lactonase_MBL-fold"/>
    <property type="match status" value="1"/>
</dbReference>
<feature type="domain" description="Metallo-beta-lactamase" evidence="6">
    <location>
        <begin position="34"/>
        <end position="253"/>
    </location>
</feature>
<dbReference type="EMBL" id="AOMF01000146">
    <property type="protein sequence ID" value="EMA53942.1"/>
    <property type="molecule type" value="Genomic_DNA"/>
</dbReference>
<dbReference type="AlphaFoldDB" id="M0N7M4"/>
<dbReference type="InterPro" id="IPR001279">
    <property type="entry name" value="Metallo-B-lactamas"/>
</dbReference>
<dbReference type="eggNOG" id="arCOG00511">
    <property type="taxonomic scope" value="Archaea"/>
</dbReference>
<dbReference type="SMART" id="SM00849">
    <property type="entry name" value="Lactamase_B"/>
    <property type="match status" value="1"/>
</dbReference>
<dbReference type="Gene3D" id="3.60.15.10">
    <property type="entry name" value="Ribonuclease Z/Hydroxyacylglutathione hydrolase-like"/>
    <property type="match status" value="1"/>
</dbReference>
<dbReference type="Pfam" id="PF00753">
    <property type="entry name" value="Lactamase_B"/>
    <property type="match status" value="1"/>
</dbReference>
<proteinExistence type="inferred from homology"/>
<comment type="similarity">
    <text evidence="2">Belongs to the metallo-beta-lactamase superfamily.</text>
</comment>
<dbReference type="Proteomes" id="UP000011680">
    <property type="component" value="Unassembled WGS sequence"/>
</dbReference>
<dbReference type="STRING" id="1227457.C451_08278"/>
<dbReference type="GO" id="GO:0016787">
    <property type="term" value="F:hydrolase activity"/>
    <property type="evidence" value="ECO:0007669"/>
    <property type="project" value="UniProtKB-KW"/>
</dbReference>
<dbReference type="InterPro" id="IPR051013">
    <property type="entry name" value="MBL_superfamily_lactonases"/>
</dbReference>
<evidence type="ECO:0000256" key="5">
    <source>
        <dbReference type="ARBA" id="ARBA00022833"/>
    </source>
</evidence>
<dbReference type="GO" id="GO:0046872">
    <property type="term" value="F:metal ion binding"/>
    <property type="evidence" value="ECO:0007669"/>
    <property type="project" value="UniProtKB-KW"/>
</dbReference>
<dbReference type="OrthoDB" id="7773at2157"/>
<comment type="cofactor">
    <cofactor evidence="1">
        <name>Zn(2+)</name>
        <dbReference type="ChEBI" id="CHEBI:29105"/>
    </cofactor>
</comment>
<sequence>MTKPELYAMNSADWEYEYSAMMRNQKPGETYPSLTPFYLVDHPEGTVLIDTGTSYELLEDPADYGPYGAGYVEEFAADEIEMSEDGKAVNRLAEIGYEPDDIDIVVMTHLHLDHTGDVREFPDSEFVVQQDELEYAWWPADPIQRKLYVEGDFGVFQSPEYDVTAISGEYDVFGDGVVECIPTPGHSPGHQAVKVELEEAGTVILAADLAFTQRAYEDELQPAFAWDTEHAIRSNRMIRNLERTEDATVLLAHDREHFEEFPDPPESLV</sequence>
<comment type="caution">
    <text evidence="7">The sequence shown here is derived from an EMBL/GenBank/DDBJ whole genome shotgun (WGS) entry which is preliminary data.</text>
</comment>
<evidence type="ECO:0000256" key="3">
    <source>
        <dbReference type="ARBA" id="ARBA00022723"/>
    </source>
</evidence>
<dbReference type="PATRIC" id="fig|1227457.3.peg.1525"/>
<gene>
    <name evidence="7" type="ORF">C451_08278</name>
</gene>
<name>M0N7M4_9EURY</name>
<evidence type="ECO:0000313" key="8">
    <source>
        <dbReference type="Proteomes" id="UP000011680"/>
    </source>
</evidence>
<keyword evidence="8" id="KW-1185">Reference proteome</keyword>
<dbReference type="InterPro" id="IPR036866">
    <property type="entry name" value="RibonucZ/Hydroxyglut_hydro"/>
</dbReference>
<keyword evidence="3" id="KW-0479">Metal-binding</keyword>
<keyword evidence="4" id="KW-0378">Hydrolase</keyword>
<evidence type="ECO:0000256" key="4">
    <source>
        <dbReference type="ARBA" id="ARBA00022801"/>
    </source>
</evidence>
<organism evidence="7 8">
    <name type="scientific">Halococcus thailandensis JCM 13552</name>
    <dbReference type="NCBI Taxonomy" id="1227457"/>
    <lineage>
        <taxon>Archaea</taxon>
        <taxon>Methanobacteriati</taxon>
        <taxon>Methanobacteriota</taxon>
        <taxon>Stenosarchaea group</taxon>
        <taxon>Halobacteria</taxon>
        <taxon>Halobacteriales</taxon>
        <taxon>Halococcaceae</taxon>
        <taxon>Halococcus</taxon>
    </lineage>
</organism>
<evidence type="ECO:0000256" key="1">
    <source>
        <dbReference type="ARBA" id="ARBA00001947"/>
    </source>
</evidence>
<evidence type="ECO:0000313" key="7">
    <source>
        <dbReference type="EMBL" id="EMA53942.1"/>
    </source>
</evidence>
<dbReference type="PANTHER" id="PTHR42978:SF2">
    <property type="entry name" value="102 KBASES UNSTABLE REGION: FROM 1 TO 119443"/>
    <property type="match status" value="1"/>
</dbReference>
<dbReference type="SUPFAM" id="SSF56281">
    <property type="entry name" value="Metallo-hydrolase/oxidoreductase"/>
    <property type="match status" value="1"/>
</dbReference>
<reference evidence="7 8" key="1">
    <citation type="journal article" date="2014" name="PLoS Genet.">
        <title>Phylogenetically driven sequencing of extremely halophilic archaea reveals strategies for static and dynamic osmo-response.</title>
        <authorList>
            <person name="Becker E.A."/>
            <person name="Seitzer P.M."/>
            <person name="Tritt A."/>
            <person name="Larsen D."/>
            <person name="Krusor M."/>
            <person name="Yao A.I."/>
            <person name="Wu D."/>
            <person name="Madern D."/>
            <person name="Eisen J.A."/>
            <person name="Darling A.E."/>
            <person name="Facciotti M.T."/>
        </authorList>
    </citation>
    <scope>NUCLEOTIDE SEQUENCE [LARGE SCALE GENOMIC DNA]</scope>
    <source>
        <strain evidence="7 8">JCM 13552</strain>
    </source>
</reference>
<accession>M0N7M4</accession>
<dbReference type="RefSeq" id="WP_007739529.1">
    <property type="nucleotide sequence ID" value="NZ_AOMF01000146.1"/>
</dbReference>